<dbReference type="PROSITE" id="PS51318">
    <property type="entry name" value="TAT"/>
    <property type="match status" value="1"/>
</dbReference>
<dbReference type="EMBL" id="CCRK01000012">
    <property type="protein sequence ID" value="CDZ52346.1"/>
    <property type="molecule type" value="Genomic_DNA"/>
</dbReference>
<protein>
    <submittedName>
        <fullName evidence="1">Uncharacterized protein</fullName>
    </submittedName>
</protein>
<dbReference type="AlphaFoldDB" id="A0A0T7GYM2"/>
<dbReference type="InterPro" id="IPR006311">
    <property type="entry name" value="TAT_signal"/>
</dbReference>
<name>A0A0T7GYM2_NEOGA</name>
<evidence type="ECO:0000313" key="2">
    <source>
        <dbReference type="Proteomes" id="UP000039660"/>
    </source>
</evidence>
<gene>
    <name evidence="1" type="ORF">NGAL_HAMBI1189_44390</name>
</gene>
<reference evidence="1 2" key="1">
    <citation type="submission" date="2014-08" db="EMBL/GenBank/DDBJ databases">
        <authorList>
            <person name="Chen Y.-H."/>
        </authorList>
    </citation>
    <scope>NUCLEOTIDE SEQUENCE [LARGE SCALE GENOMIC DNA]</scope>
</reference>
<accession>A0A0T7GYM2</accession>
<dbReference type="RefSeq" id="WP_052751836.1">
    <property type="nucleotide sequence ID" value="NZ_CCRK01000012.1"/>
</dbReference>
<dbReference type="Proteomes" id="UP000039660">
    <property type="component" value="Unassembled WGS sequence"/>
</dbReference>
<sequence length="284" mass="30672">MEPETANIKSAKAPTTREPAINRRSLLTGIAAASASVAVVATPSPAKSAAASNAENPELLQAHAELLAARAEHEQAKAALEWLVAEWRHLWPLAPEDLLAGANAHSPYGSGGNPERDIASRFLLRDTSVLTKRFNAKRRAKAEETCFHVITSEDAQERLASWKKCTPTGRTEKSLARHRAHREDMIRKYRGLIPVAKAYEAEIARLRVASGVDAAKDRIWNTEVKVDRAASKISRIPAFTPAGLAIKGEVLAGNPVFASAIGDLGFFGDAARFIQSVLDMVGRA</sequence>
<proteinExistence type="predicted"/>
<organism evidence="1 2">
    <name type="scientific">Neorhizobium galegae bv. officinalis</name>
    <dbReference type="NCBI Taxonomy" id="323656"/>
    <lineage>
        <taxon>Bacteria</taxon>
        <taxon>Pseudomonadati</taxon>
        <taxon>Pseudomonadota</taxon>
        <taxon>Alphaproteobacteria</taxon>
        <taxon>Hyphomicrobiales</taxon>
        <taxon>Rhizobiaceae</taxon>
        <taxon>Rhizobium/Agrobacterium group</taxon>
        <taxon>Neorhizobium</taxon>
    </lineage>
</organism>
<evidence type="ECO:0000313" key="1">
    <source>
        <dbReference type="EMBL" id="CDZ52346.1"/>
    </source>
</evidence>